<dbReference type="AlphaFoldDB" id="A0A097EGW1"/>
<keyword evidence="1" id="KW-0812">Transmembrane</keyword>
<keyword evidence="1" id="KW-0472">Membrane</keyword>
<gene>
    <name evidence="2" type="ORF">MC45_10940</name>
</gene>
<dbReference type="Proteomes" id="UP000033200">
    <property type="component" value="Chromosome"/>
</dbReference>
<protein>
    <submittedName>
        <fullName evidence="2">Uncharacterized protein</fullName>
    </submittedName>
</protein>
<keyword evidence="1" id="KW-1133">Transmembrane helix</keyword>
<reference evidence="2 3" key="1">
    <citation type="submission" date="2014-09" db="EMBL/GenBank/DDBJ databases">
        <title>Using Illumina technology Improving SMRT sequencing Genome Assembly by RASTools.</title>
        <authorList>
            <person name="Zhou Y."/>
            <person name="Ma T."/>
            <person name="Liu T."/>
        </authorList>
    </citation>
    <scope>NUCLEOTIDE SEQUENCE [LARGE SCALE GENOMIC DNA]</scope>
    <source>
        <strain evidence="2 3">ATCC 55669</strain>
    </source>
</reference>
<feature type="transmembrane region" description="Helical" evidence="1">
    <location>
        <begin position="109"/>
        <end position="129"/>
    </location>
</feature>
<dbReference type="eggNOG" id="ENOG50335ZH">
    <property type="taxonomic scope" value="Bacteria"/>
</dbReference>
<dbReference type="EMBL" id="CP009571">
    <property type="protein sequence ID" value="AIT06802.1"/>
    <property type="molecule type" value="Genomic_DNA"/>
</dbReference>
<feature type="transmembrane region" description="Helical" evidence="1">
    <location>
        <begin position="14"/>
        <end position="37"/>
    </location>
</feature>
<dbReference type="STRING" id="1549858.MC45_10940"/>
<dbReference type="HOGENOM" id="CLU_147880_0_0_5"/>
<feature type="transmembrane region" description="Helical" evidence="1">
    <location>
        <begin position="76"/>
        <end position="97"/>
    </location>
</feature>
<evidence type="ECO:0000256" key="1">
    <source>
        <dbReference type="SAM" id="Phobius"/>
    </source>
</evidence>
<feature type="transmembrane region" description="Helical" evidence="1">
    <location>
        <begin position="43"/>
        <end position="64"/>
    </location>
</feature>
<dbReference type="RefSeq" id="WP_038662965.1">
    <property type="nucleotide sequence ID" value="NZ_CP009571.1"/>
</dbReference>
<sequence length="137" mass="15060">MAGTPAQRRYNRRIIILSLIYAAVLLPVCWLFARHLVSGPVAYLLGILPALPVSGFFAVIGIYFTEERDEYQRLLMARQTIIATGIAMTVATFWGFLENFDLVPHLVGYAWPIVWFGGLGIGGFINAAIERSAGDAA</sequence>
<evidence type="ECO:0000313" key="2">
    <source>
        <dbReference type="EMBL" id="AIT06802.1"/>
    </source>
</evidence>
<evidence type="ECO:0000313" key="3">
    <source>
        <dbReference type="Proteomes" id="UP000033200"/>
    </source>
</evidence>
<proteinExistence type="predicted"/>
<name>A0A097EGW1_9SPHN</name>
<keyword evidence="3" id="KW-1185">Reference proteome</keyword>
<organism evidence="2 3">
    <name type="scientific">Sphingomonas taxi</name>
    <dbReference type="NCBI Taxonomy" id="1549858"/>
    <lineage>
        <taxon>Bacteria</taxon>
        <taxon>Pseudomonadati</taxon>
        <taxon>Pseudomonadota</taxon>
        <taxon>Alphaproteobacteria</taxon>
        <taxon>Sphingomonadales</taxon>
        <taxon>Sphingomonadaceae</taxon>
        <taxon>Sphingomonas</taxon>
    </lineage>
</organism>
<accession>A0A097EGW1</accession>
<dbReference type="KEGG" id="stax:MC45_10940"/>